<dbReference type="Gene3D" id="3.40.395.10">
    <property type="entry name" value="Adenoviral Proteinase, Chain A"/>
    <property type="match status" value="1"/>
</dbReference>
<dbReference type="InParanoid" id="A0A1B7MDV7"/>
<protein>
    <recommendedName>
        <fullName evidence="3">Ubiquitin-like protease family profile domain-containing protein</fullName>
    </recommendedName>
</protein>
<organism evidence="1 2">
    <name type="scientific">Rhizopogon vinicolor AM-OR11-026</name>
    <dbReference type="NCBI Taxonomy" id="1314800"/>
    <lineage>
        <taxon>Eukaryota</taxon>
        <taxon>Fungi</taxon>
        <taxon>Dikarya</taxon>
        <taxon>Basidiomycota</taxon>
        <taxon>Agaricomycotina</taxon>
        <taxon>Agaricomycetes</taxon>
        <taxon>Agaricomycetidae</taxon>
        <taxon>Boletales</taxon>
        <taxon>Suillineae</taxon>
        <taxon>Rhizopogonaceae</taxon>
        <taxon>Rhizopogon</taxon>
    </lineage>
</organism>
<dbReference type="EMBL" id="KV449937">
    <property type="protein sequence ID" value="OAX30780.1"/>
    <property type="molecule type" value="Genomic_DNA"/>
</dbReference>
<dbReference type="InterPro" id="IPR038765">
    <property type="entry name" value="Papain-like_cys_pep_sf"/>
</dbReference>
<dbReference type="OrthoDB" id="2976051at2759"/>
<dbReference type="STRING" id="1314800.A0A1B7MDV7"/>
<name>A0A1B7MDV7_9AGAM</name>
<evidence type="ECO:0000313" key="1">
    <source>
        <dbReference type="EMBL" id="OAX30780.1"/>
    </source>
</evidence>
<sequence>LKGWIARPLIVQPLQTNDYDCGLWVLAAIEAVLRGYHSPGMREGDIAAFRHYLHLLVLSI</sequence>
<accession>A0A1B7MDV7</accession>
<proteinExistence type="predicted"/>
<reference evidence="1 2" key="1">
    <citation type="submission" date="2016-06" db="EMBL/GenBank/DDBJ databases">
        <title>Comparative genomics of the ectomycorrhizal sister species Rhizopogon vinicolor and Rhizopogon vesiculosus (Basidiomycota: Boletales) reveals a divergence of the mating type B locus.</title>
        <authorList>
            <consortium name="DOE Joint Genome Institute"/>
            <person name="Mujic A.B."/>
            <person name="Kuo A."/>
            <person name="Tritt A."/>
            <person name="Lipzen A."/>
            <person name="Chen C."/>
            <person name="Johnson J."/>
            <person name="Sharma A."/>
            <person name="Barry K."/>
            <person name="Grigoriev I.V."/>
            <person name="Spatafora J.W."/>
        </authorList>
    </citation>
    <scope>NUCLEOTIDE SEQUENCE [LARGE SCALE GENOMIC DNA]</scope>
    <source>
        <strain evidence="1 2">AM-OR11-026</strain>
    </source>
</reference>
<gene>
    <name evidence="1" type="ORF">K503DRAFT_655306</name>
</gene>
<feature type="non-terminal residue" evidence="1">
    <location>
        <position position="1"/>
    </location>
</feature>
<dbReference type="Proteomes" id="UP000092154">
    <property type="component" value="Unassembled WGS sequence"/>
</dbReference>
<evidence type="ECO:0008006" key="3">
    <source>
        <dbReference type="Google" id="ProtNLM"/>
    </source>
</evidence>
<dbReference type="AlphaFoldDB" id="A0A1B7MDV7"/>
<dbReference type="SUPFAM" id="SSF54001">
    <property type="entry name" value="Cysteine proteinases"/>
    <property type="match status" value="1"/>
</dbReference>
<evidence type="ECO:0000313" key="2">
    <source>
        <dbReference type="Proteomes" id="UP000092154"/>
    </source>
</evidence>
<keyword evidence="2" id="KW-1185">Reference proteome</keyword>
<feature type="non-terminal residue" evidence="1">
    <location>
        <position position="60"/>
    </location>
</feature>